<evidence type="ECO:0000313" key="3">
    <source>
        <dbReference type="Proteomes" id="UP000542353"/>
    </source>
</evidence>
<dbReference type="RefSeq" id="WP_430694878.1">
    <property type="nucleotide sequence ID" value="NZ_JACHIH010000004.1"/>
</dbReference>
<organism evidence="2 3">
    <name type="scientific">Rhodopseudomonas rhenobacensis</name>
    <dbReference type="NCBI Taxonomy" id="87461"/>
    <lineage>
        <taxon>Bacteria</taxon>
        <taxon>Pseudomonadati</taxon>
        <taxon>Pseudomonadota</taxon>
        <taxon>Alphaproteobacteria</taxon>
        <taxon>Hyphomicrobiales</taxon>
        <taxon>Nitrobacteraceae</taxon>
        <taxon>Rhodopseudomonas</taxon>
    </lineage>
</organism>
<keyword evidence="1" id="KW-0732">Signal</keyword>
<dbReference type="EMBL" id="JACHIH010000004">
    <property type="protein sequence ID" value="MBB5046421.1"/>
    <property type="molecule type" value="Genomic_DNA"/>
</dbReference>
<name>A0A7W7Z1S0_9BRAD</name>
<feature type="chain" id="PRO_5030574161" evidence="1">
    <location>
        <begin position="30"/>
        <end position="88"/>
    </location>
</feature>
<sequence>MMTSKATRRIHLLLAAVGGMAASMQTASAIEQVPREQDIIELRLGQRIQVDDGSCPTGQIKEILGATLTASGVTRTRSCVPRFGTKKK</sequence>
<evidence type="ECO:0000313" key="2">
    <source>
        <dbReference type="EMBL" id="MBB5046421.1"/>
    </source>
</evidence>
<feature type="signal peptide" evidence="1">
    <location>
        <begin position="1"/>
        <end position="29"/>
    </location>
</feature>
<comment type="caution">
    <text evidence="2">The sequence shown here is derived from an EMBL/GenBank/DDBJ whole genome shotgun (WGS) entry which is preliminary data.</text>
</comment>
<protein>
    <submittedName>
        <fullName evidence="2">Uncharacterized protein (DUF2342 family)</fullName>
    </submittedName>
</protein>
<dbReference type="InterPro" id="IPR046565">
    <property type="entry name" value="DUF6719"/>
</dbReference>
<accession>A0A7W7Z1S0</accession>
<keyword evidence="3" id="KW-1185">Reference proteome</keyword>
<dbReference type="AlphaFoldDB" id="A0A7W7Z1S0"/>
<proteinExistence type="predicted"/>
<reference evidence="2 3" key="1">
    <citation type="submission" date="2020-08" db="EMBL/GenBank/DDBJ databases">
        <title>Genomic Encyclopedia of Type Strains, Phase IV (KMG-IV): sequencing the most valuable type-strain genomes for metagenomic binning, comparative biology and taxonomic classification.</title>
        <authorList>
            <person name="Goeker M."/>
        </authorList>
    </citation>
    <scope>NUCLEOTIDE SEQUENCE [LARGE SCALE GENOMIC DNA]</scope>
    <source>
        <strain evidence="2 3">DSM 12706</strain>
    </source>
</reference>
<evidence type="ECO:0000256" key="1">
    <source>
        <dbReference type="SAM" id="SignalP"/>
    </source>
</evidence>
<dbReference type="Pfam" id="PF20477">
    <property type="entry name" value="DUF6719"/>
    <property type="match status" value="1"/>
</dbReference>
<dbReference type="Proteomes" id="UP000542353">
    <property type="component" value="Unassembled WGS sequence"/>
</dbReference>
<gene>
    <name evidence="2" type="ORF">HNR60_001166</name>
</gene>